<protein>
    <submittedName>
        <fullName evidence="2">Uncharacterized protein</fullName>
    </submittedName>
</protein>
<keyword evidence="1" id="KW-1133">Transmembrane helix</keyword>
<name>A0AAE8XZW4_9CAUD</name>
<sequence length="94" mass="9959">MFDLSTYLTAVQTIDFADPATFGVTVVLGAATMLAFHHIGRVKGQGEGYVEGFDDGVGAADTRASYLDGFNDGLDAADERGAYLDGFEDGVEER</sequence>
<keyword evidence="1" id="KW-0812">Transmembrane</keyword>
<evidence type="ECO:0000256" key="1">
    <source>
        <dbReference type="SAM" id="Phobius"/>
    </source>
</evidence>
<proteinExistence type="predicted"/>
<organism evidence="2 3">
    <name type="scientific">Halorubrum tailed virus 27</name>
    <dbReference type="NCBI Taxonomy" id="2878008"/>
    <lineage>
        <taxon>Viruses</taxon>
        <taxon>Duplodnaviria</taxon>
        <taxon>Heunggongvirae</taxon>
        <taxon>Uroviricota</taxon>
        <taxon>Caudoviricetes</taxon>
        <taxon>Thumleimavirales</taxon>
        <taxon>Hafunaviridae</taxon>
        <taxon>Minorvirus</taxon>
        <taxon>Minorvirus thailandense</taxon>
        <taxon>Minorvirus HRTV27</taxon>
    </lineage>
</organism>
<gene>
    <name evidence="2" type="ORF">HRTV-27_gp53</name>
</gene>
<feature type="transmembrane region" description="Helical" evidence="1">
    <location>
        <begin position="20"/>
        <end position="39"/>
    </location>
</feature>
<keyword evidence="1" id="KW-0472">Membrane</keyword>
<reference evidence="2" key="1">
    <citation type="submission" date="2021-05" db="EMBL/GenBank/DDBJ databases">
        <title>Diversity, taxonomy and evolution of archaeal viruses of the class Caudoviricetes.</title>
        <authorList>
            <person name="Liu Y."/>
            <person name="Demina T.A."/>
            <person name="Roux S."/>
            <person name="Aiewsakun P."/>
            <person name="Kazlauskas D."/>
            <person name="Simmonds P."/>
            <person name="Prangishvili D."/>
            <person name="Oksanen H.M."/>
            <person name="Krupovic M."/>
        </authorList>
    </citation>
    <scope>NUCLEOTIDE SEQUENCE</scope>
    <source>
        <strain evidence="2">HRTV-27/27</strain>
    </source>
</reference>
<evidence type="ECO:0000313" key="3">
    <source>
        <dbReference type="Proteomes" id="UP000827260"/>
    </source>
</evidence>
<dbReference type="Proteomes" id="UP000827260">
    <property type="component" value="Segment"/>
</dbReference>
<accession>A0AAE8XZW4</accession>
<evidence type="ECO:0000313" key="2">
    <source>
        <dbReference type="EMBL" id="UBF22746.1"/>
    </source>
</evidence>
<keyword evidence="3" id="KW-1185">Reference proteome</keyword>
<dbReference type="EMBL" id="MZ334522">
    <property type="protein sequence ID" value="UBF22746.1"/>
    <property type="molecule type" value="Genomic_DNA"/>
</dbReference>